<sequence>MTNGSVSNSSPDPAPKNQVRCPNCARFGPIGDGCCVYCGVVYAKFRRRTRPPEKDLVTEAAASVPAPGPIGPSQLKRHAAFFHSLGRMLESGLPLVGALQQLTTLPAPLGPLARDLVPSLNRGQGLMPSLYALAPSWPCYVWAHLEAGDRSGHLATMCLRLGEEIQRRRTRLLQQVFNFRNIMLFVYFFLASLSVAISGAVRDLDPAKVDQGVGAVIDGIVTGMIPRFLGYGTMAVLAIAAFCWFQLRGKDLLTERSPAFERLRLTLPIFSGVLIRESLARYLDLLVTLVDSGLPITKCLTLAAGDIEFPRWRTQFHAVREVLERGGDLIDGFAQIDHIPPEVSVQLRTAMVTGEFGGTLQHQAAAMREEAVNFRNGLQAVYLALAFLVGIVLTVMALVAGMGAWIPLYEKVLGI</sequence>
<feature type="transmembrane region" description="Helical" evidence="7">
    <location>
        <begin position="228"/>
        <end position="247"/>
    </location>
</feature>
<comment type="subcellular location">
    <subcellularLocation>
        <location evidence="1">Cell membrane</location>
        <topology evidence="1">Multi-pass membrane protein</topology>
    </subcellularLocation>
</comment>
<dbReference type="RefSeq" id="WP_237384104.1">
    <property type="nucleotide sequence ID" value="NZ_CP071793.1"/>
</dbReference>
<evidence type="ECO:0000256" key="5">
    <source>
        <dbReference type="ARBA" id="ARBA00022989"/>
    </source>
</evidence>
<evidence type="ECO:0000256" key="1">
    <source>
        <dbReference type="ARBA" id="ARBA00004651"/>
    </source>
</evidence>
<evidence type="ECO:0000313" key="9">
    <source>
        <dbReference type="EMBL" id="QTD54005.1"/>
    </source>
</evidence>
<keyword evidence="3" id="KW-1003">Cell membrane</keyword>
<keyword evidence="10" id="KW-1185">Reference proteome</keyword>
<dbReference type="Proteomes" id="UP000663929">
    <property type="component" value="Chromosome"/>
</dbReference>
<dbReference type="InterPro" id="IPR042094">
    <property type="entry name" value="T2SS_GspF_sf"/>
</dbReference>
<dbReference type="Gene3D" id="1.20.81.30">
    <property type="entry name" value="Type II secretion system (T2SS), domain F"/>
    <property type="match status" value="2"/>
</dbReference>
<organism evidence="9 10">
    <name type="scientific">Sulfidibacter corallicola</name>
    <dbReference type="NCBI Taxonomy" id="2818388"/>
    <lineage>
        <taxon>Bacteria</taxon>
        <taxon>Pseudomonadati</taxon>
        <taxon>Acidobacteriota</taxon>
        <taxon>Holophagae</taxon>
        <taxon>Acanthopleuribacterales</taxon>
        <taxon>Acanthopleuribacteraceae</taxon>
        <taxon>Sulfidibacter</taxon>
    </lineage>
</organism>
<evidence type="ECO:0000256" key="7">
    <source>
        <dbReference type="SAM" id="Phobius"/>
    </source>
</evidence>
<evidence type="ECO:0000256" key="2">
    <source>
        <dbReference type="ARBA" id="ARBA00005745"/>
    </source>
</evidence>
<dbReference type="Pfam" id="PF00482">
    <property type="entry name" value="T2SSF"/>
    <property type="match status" value="2"/>
</dbReference>
<dbReference type="PANTHER" id="PTHR30012:SF0">
    <property type="entry name" value="TYPE II SECRETION SYSTEM PROTEIN F-RELATED"/>
    <property type="match status" value="1"/>
</dbReference>
<dbReference type="InterPro" id="IPR003004">
    <property type="entry name" value="GspF/PilC"/>
</dbReference>
<accession>A0A8A4U5I6</accession>
<evidence type="ECO:0000256" key="4">
    <source>
        <dbReference type="ARBA" id="ARBA00022692"/>
    </source>
</evidence>
<keyword evidence="6 7" id="KW-0472">Membrane</keyword>
<protein>
    <submittedName>
        <fullName evidence="9">Type II secretion system F family protein</fullName>
    </submittedName>
</protein>
<feature type="domain" description="Type II secretion system protein GspF" evidence="8">
    <location>
        <begin position="81"/>
        <end position="196"/>
    </location>
</feature>
<keyword evidence="5 7" id="KW-1133">Transmembrane helix</keyword>
<dbReference type="PANTHER" id="PTHR30012">
    <property type="entry name" value="GENERAL SECRETION PATHWAY PROTEIN"/>
    <property type="match status" value="1"/>
</dbReference>
<feature type="domain" description="Type II secretion system protein GspF" evidence="8">
    <location>
        <begin position="283"/>
        <end position="399"/>
    </location>
</feature>
<evidence type="ECO:0000256" key="6">
    <source>
        <dbReference type="ARBA" id="ARBA00023136"/>
    </source>
</evidence>
<dbReference type="EMBL" id="CP071793">
    <property type="protein sequence ID" value="QTD54005.1"/>
    <property type="molecule type" value="Genomic_DNA"/>
</dbReference>
<dbReference type="InterPro" id="IPR018076">
    <property type="entry name" value="T2SS_GspF_dom"/>
</dbReference>
<evidence type="ECO:0000259" key="8">
    <source>
        <dbReference type="Pfam" id="PF00482"/>
    </source>
</evidence>
<feature type="transmembrane region" description="Helical" evidence="7">
    <location>
        <begin position="380"/>
        <end position="406"/>
    </location>
</feature>
<evidence type="ECO:0000256" key="3">
    <source>
        <dbReference type="ARBA" id="ARBA00022475"/>
    </source>
</evidence>
<reference evidence="9" key="1">
    <citation type="submission" date="2021-03" db="EMBL/GenBank/DDBJ databases">
        <title>Acanthopleuribacteraceae sp. M133.</title>
        <authorList>
            <person name="Wang G."/>
        </authorList>
    </citation>
    <scope>NUCLEOTIDE SEQUENCE</scope>
    <source>
        <strain evidence="9">M133</strain>
    </source>
</reference>
<evidence type="ECO:0000313" key="10">
    <source>
        <dbReference type="Proteomes" id="UP000663929"/>
    </source>
</evidence>
<gene>
    <name evidence="9" type="ORF">J3U87_16285</name>
</gene>
<keyword evidence="4 7" id="KW-0812">Transmembrane</keyword>
<comment type="similarity">
    <text evidence="2">Belongs to the GSP F family.</text>
</comment>
<dbReference type="KEGG" id="scor:J3U87_16285"/>
<feature type="transmembrane region" description="Helical" evidence="7">
    <location>
        <begin position="177"/>
        <end position="201"/>
    </location>
</feature>
<dbReference type="AlphaFoldDB" id="A0A8A4U5I6"/>
<name>A0A8A4U5I6_SULCO</name>
<dbReference type="GO" id="GO:0005886">
    <property type="term" value="C:plasma membrane"/>
    <property type="evidence" value="ECO:0007669"/>
    <property type="project" value="UniProtKB-SubCell"/>
</dbReference>
<proteinExistence type="inferred from homology"/>